<name>A0A0H4UUJ6_ACIBA</name>
<proteinExistence type="predicted"/>
<sequence>MNIINNIVVKFFLTIVFYIIFLLTLDIFPNKHLFAIFSFSVYLLNRPTFILSPRNMIFIYYFLWFGLAPIFADRYNYLDYSDNIVYKSYVYLSSSFITMILVSMCIETKYEKKFSFIKVDYSNVRIDGKKLTFTFIFSFLFFLLYLFNTGGFSYWIANIDRAFLTRQGAGVYYLGFSLFFPVFIFFTRFKYKNLILLSTLSLLVIALSPFIGSKQKIIYCFLLLFSSLILRRKLTLSNSLMIGLPTIFLFVLGNYFRNVSWMTLSDVASYSFNYFDTLDSLLLFLYNRHYPFEIMSVGLPLNKIVNLYTGGDEFFDVSAYYTNIYFPDAWNIRATVQFPVEVDLFLSFGFWVGLIPLGIFVGIYSLIFIKMLSSEKIVYGFIWFNLFFYLLSHMRGGLFIWTDLYLYPYLILVYFLFKEVKVNVPKK</sequence>
<dbReference type="EMBL" id="KT359616">
    <property type="protein sequence ID" value="ALX38474.1"/>
    <property type="molecule type" value="Genomic_DNA"/>
</dbReference>
<gene>
    <name evidence="1" type="primary">wzy</name>
</gene>
<organism evidence="1">
    <name type="scientific">Acinetobacter baumannii</name>
    <dbReference type="NCBI Taxonomy" id="470"/>
    <lineage>
        <taxon>Bacteria</taxon>
        <taxon>Pseudomonadati</taxon>
        <taxon>Pseudomonadota</taxon>
        <taxon>Gammaproteobacteria</taxon>
        <taxon>Moraxellales</taxon>
        <taxon>Moraxellaceae</taxon>
        <taxon>Acinetobacter</taxon>
        <taxon>Acinetobacter calcoaceticus/baumannii complex</taxon>
    </lineage>
</organism>
<reference evidence="1" key="1">
    <citation type="submission" date="2015-08" db="EMBL/GenBank/DDBJ databases">
        <title>Repeated local emergence of carbapenem resistant Acinetobacter baumannii in a single hospital ward.</title>
        <authorList>
            <person name="Schultz M.B."/>
            <person name="Tan D.P."/>
            <person name="Hoang N.T."/>
            <person name="Ingle D."/>
            <person name="Hawkey J."/>
            <person name="Edwards D."/>
            <person name="Kenyon J.J."/>
            <person name="Hall R.M."/>
            <person name="Fournier-Level A."/>
            <person name="Baker S."/>
            <person name="Holt K.E."/>
        </authorList>
    </citation>
    <scope>NUCLEOTIDE SEQUENCE</scope>
    <source>
        <strain evidence="1">BAL_173</strain>
    </source>
</reference>
<dbReference type="PATRIC" id="fig|470.1359.peg.3190"/>
<dbReference type="AlphaFoldDB" id="A0A0H4UUJ6"/>
<dbReference type="RefSeq" id="WP_002063353.1">
    <property type="nucleotide sequence ID" value="NZ_AP024415.1"/>
</dbReference>
<evidence type="ECO:0000313" key="1">
    <source>
        <dbReference type="EMBL" id="ALX38474.1"/>
    </source>
</evidence>
<accession>A0A0H4UUJ6</accession>
<protein>
    <submittedName>
        <fullName evidence="1">Wzy</fullName>
    </submittedName>
</protein>